<dbReference type="SUPFAM" id="SSF47413">
    <property type="entry name" value="lambda repressor-like DNA-binding domains"/>
    <property type="match status" value="1"/>
</dbReference>
<feature type="domain" description="HTH cro/C1-type" evidence="1">
    <location>
        <begin position="50"/>
        <end position="93"/>
    </location>
</feature>
<sequence>MTKHKLIPFDAVAAAANPDVQAELLNMAWEDGDNAGIAHALAVIAKAQGMTETARRAGITRPALYKALSETGNPNLSSLIGIMKALGVKVSFQMAPNNAG</sequence>
<dbReference type="Gene3D" id="1.10.260.40">
    <property type="entry name" value="lambda repressor-like DNA-binding domains"/>
    <property type="match status" value="1"/>
</dbReference>
<accession>I3W085</accession>
<dbReference type="SMART" id="SM00530">
    <property type="entry name" value="HTH_XRE"/>
    <property type="match status" value="1"/>
</dbReference>
<dbReference type="AlphaFoldDB" id="I3W085"/>
<dbReference type="InterPro" id="IPR014057">
    <property type="entry name" value="HI1420"/>
</dbReference>
<dbReference type="RefSeq" id="WP_015062362.1">
    <property type="nucleotide sequence ID" value="NC_019337.1"/>
</dbReference>
<dbReference type="CDD" id="cd00093">
    <property type="entry name" value="HTH_XRE"/>
    <property type="match status" value="1"/>
</dbReference>
<dbReference type="EMBL" id="JQ418523">
    <property type="protein sequence ID" value="AFK89012.1"/>
    <property type="molecule type" value="Genomic_DNA"/>
</dbReference>
<keyword evidence="2" id="KW-0614">Plasmid</keyword>
<dbReference type="InterPro" id="IPR001387">
    <property type="entry name" value="Cro/C1-type_HTH"/>
</dbReference>
<organism evidence="2">
    <name type="scientific">Acetobacter pasteurianus</name>
    <name type="common">Acetobacter turbidans</name>
    <dbReference type="NCBI Taxonomy" id="438"/>
    <lineage>
        <taxon>Bacteria</taxon>
        <taxon>Pseudomonadati</taxon>
        <taxon>Pseudomonadota</taxon>
        <taxon>Alphaproteobacteria</taxon>
        <taxon>Acetobacterales</taxon>
        <taxon>Acetobacteraceae</taxon>
        <taxon>Acetobacter</taxon>
    </lineage>
</organism>
<evidence type="ECO:0000313" key="2">
    <source>
        <dbReference type="EMBL" id="AFK89012.1"/>
    </source>
</evidence>
<dbReference type="InterPro" id="IPR010982">
    <property type="entry name" value="Lambda_DNA-bd_dom_sf"/>
</dbReference>
<proteinExistence type="predicted"/>
<dbReference type="PANTHER" id="PTHR40275:SF1">
    <property type="entry name" value="SSL7038 PROTEIN"/>
    <property type="match status" value="1"/>
</dbReference>
<protein>
    <submittedName>
        <fullName evidence="2">Putative transcriptional regulator</fullName>
    </submittedName>
</protein>
<reference evidence="2" key="1">
    <citation type="submission" date="2012-01" db="EMBL/GenBank/DDBJ databases">
        <authorList>
            <person name="Summers A.O."/>
            <person name="Wireman J."/>
        </authorList>
    </citation>
    <scope>NUCLEOTIDE SEQUENCE</scope>
    <source>
        <strain evidence="2">AC2-58</strain>
        <plasmid evidence="2">pAC258-29</plasmid>
    </source>
</reference>
<evidence type="ECO:0000259" key="1">
    <source>
        <dbReference type="PROSITE" id="PS50943"/>
    </source>
</evidence>
<name>I3W085_ACEPA</name>
<dbReference type="Pfam" id="PF21716">
    <property type="entry name" value="dnstrm_HI1420"/>
    <property type="match status" value="1"/>
</dbReference>
<geneLocation type="plasmid" evidence="2">
    <name>pAC258-29</name>
</geneLocation>
<dbReference type="PROSITE" id="PS50943">
    <property type="entry name" value="HTH_CROC1"/>
    <property type="match status" value="1"/>
</dbReference>
<dbReference type="GO" id="GO:0003677">
    <property type="term" value="F:DNA binding"/>
    <property type="evidence" value="ECO:0007669"/>
    <property type="project" value="InterPro"/>
</dbReference>
<dbReference type="PANTHER" id="PTHR40275">
    <property type="entry name" value="SSL7038 PROTEIN"/>
    <property type="match status" value="1"/>
</dbReference>
<dbReference type="NCBIfam" id="TIGR02684">
    <property type="entry name" value="dnstrm_HI1420"/>
    <property type="match status" value="1"/>
</dbReference>